<dbReference type="SUPFAM" id="SSF52309">
    <property type="entry name" value="N-(deoxy)ribosyltransferase-like"/>
    <property type="match status" value="1"/>
</dbReference>
<protein>
    <submittedName>
        <fullName evidence="3">Uncharacterized protein</fullName>
    </submittedName>
</protein>
<evidence type="ECO:0000313" key="3">
    <source>
        <dbReference type="EMBL" id="GAP85869.2"/>
    </source>
</evidence>
<dbReference type="STRING" id="77044.A0A1W2TD29"/>
<evidence type="ECO:0000256" key="1">
    <source>
        <dbReference type="SAM" id="MobiDB-lite"/>
    </source>
</evidence>
<evidence type="ECO:0000256" key="2">
    <source>
        <dbReference type="SAM" id="SignalP"/>
    </source>
</evidence>
<accession>A0A1W2TD29</accession>
<reference evidence="3" key="1">
    <citation type="submission" date="2016-03" db="EMBL/GenBank/DDBJ databases">
        <title>Draft genome sequence of Rosellinia necatrix.</title>
        <authorList>
            <person name="Kanematsu S."/>
        </authorList>
    </citation>
    <scope>NUCLEOTIDE SEQUENCE [LARGE SCALE GENOMIC DNA]</scope>
    <source>
        <strain evidence="3">W97</strain>
    </source>
</reference>
<dbReference type="Proteomes" id="UP000054516">
    <property type="component" value="Unassembled WGS sequence"/>
</dbReference>
<keyword evidence="4" id="KW-1185">Reference proteome</keyword>
<keyword evidence="2" id="KW-0732">Signal</keyword>
<gene>
    <name evidence="3" type="ORF">SAMD00023353_1401710</name>
</gene>
<feature type="chain" id="PRO_5012754763" evidence="2">
    <location>
        <begin position="29"/>
        <end position="305"/>
    </location>
</feature>
<feature type="signal peptide" evidence="2">
    <location>
        <begin position="1"/>
        <end position="28"/>
    </location>
</feature>
<evidence type="ECO:0000313" key="4">
    <source>
        <dbReference type="Proteomes" id="UP000054516"/>
    </source>
</evidence>
<feature type="region of interest" description="Disordered" evidence="1">
    <location>
        <begin position="246"/>
        <end position="291"/>
    </location>
</feature>
<organism evidence="3">
    <name type="scientific">Rosellinia necatrix</name>
    <name type="common">White root-rot fungus</name>
    <dbReference type="NCBI Taxonomy" id="77044"/>
    <lineage>
        <taxon>Eukaryota</taxon>
        <taxon>Fungi</taxon>
        <taxon>Dikarya</taxon>
        <taxon>Ascomycota</taxon>
        <taxon>Pezizomycotina</taxon>
        <taxon>Sordariomycetes</taxon>
        <taxon>Xylariomycetidae</taxon>
        <taxon>Xylariales</taxon>
        <taxon>Xylariaceae</taxon>
        <taxon>Rosellinia</taxon>
    </lineage>
</organism>
<dbReference type="OMA" id="YGEDESC"/>
<sequence>MPTSRRCAVVLELSLLGLLLFLAQVAYRHSTKATIAQTADSRTPTGTECDPVEMYTWEWFLAHTKPQHQGPLCGNALFYSRDMSGAARAVAADQGKVTIWDLWPCRLYNHSDAPANPMRCIHRDRGRRQAFFGNMSLAFARKACGGAGVLHSARRYGAPPREGLWAAVEEPELTRPGGPVQWLRKLRMHPAFPAPARPPLSEAELAQHSRAEAAWLRSRAAAGWLRSLRAGDGAIAPWSEIFWTRSAEPDPSQPRHPPLLGNARGARGKLEGRRRRRRRTDPADEADPECSEMDNLGFFDYAVAW</sequence>
<dbReference type="EMBL" id="DF977459">
    <property type="protein sequence ID" value="GAP85869.2"/>
    <property type="molecule type" value="Genomic_DNA"/>
</dbReference>
<dbReference type="AlphaFoldDB" id="A0A1W2TD29"/>
<name>A0A1W2TD29_ROSNE</name>
<proteinExistence type="predicted"/>
<dbReference type="OrthoDB" id="3478295at2759"/>